<dbReference type="VEuPathDB" id="FungiDB:MAPG_08850"/>
<evidence type="ECO:0000256" key="1">
    <source>
        <dbReference type="SAM" id="Phobius"/>
    </source>
</evidence>
<proteinExistence type="predicted"/>
<reference evidence="3" key="4">
    <citation type="journal article" date="2015" name="G3 (Bethesda)">
        <title>Genome sequences of three phytopathogenic species of the Magnaporthaceae family of fungi.</title>
        <authorList>
            <person name="Okagaki L.H."/>
            <person name="Nunes C.C."/>
            <person name="Sailsbery J."/>
            <person name="Clay B."/>
            <person name="Brown D."/>
            <person name="John T."/>
            <person name="Oh Y."/>
            <person name="Young N."/>
            <person name="Fitzgerald M."/>
            <person name="Haas B.J."/>
            <person name="Zeng Q."/>
            <person name="Young S."/>
            <person name="Adiconis X."/>
            <person name="Fan L."/>
            <person name="Levin J.Z."/>
            <person name="Mitchell T.K."/>
            <person name="Okubara P.A."/>
            <person name="Farman M.L."/>
            <person name="Kohn L.M."/>
            <person name="Birren B."/>
            <person name="Ma L.-J."/>
            <person name="Dean R.A."/>
        </authorList>
    </citation>
    <scope>NUCLEOTIDE SEQUENCE</scope>
    <source>
        <strain evidence="3">ATCC 64411 / 73-15</strain>
    </source>
</reference>
<keyword evidence="1" id="KW-0812">Transmembrane</keyword>
<dbReference type="EMBL" id="ADBL01002156">
    <property type="status" value="NOT_ANNOTATED_CDS"/>
    <property type="molecule type" value="Genomic_DNA"/>
</dbReference>
<dbReference type="Proteomes" id="UP000011715">
    <property type="component" value="Unassembled WGS sequence"/>
</dbReference>
<accession>A0A0C4E8F0</accession>
<name>A0A0C4E8F0_MAGP6</name>
<feature type="transmembrane region" description="Helical" evidence="1">
    <location>
        <begin position="74"/>
        <end position="92"/>
    </location>
</feature>
<evidence type="ECO:0000313" key="4">
    <source>
        <dbReference type="Proteomes" id="UP000011715"/>
    </source>
</evidence>
<dbReference type="EnsemblFungi" id="MAPG_08850T0">
    <property type="protein sequence ID" value="MAPG_08850T0"/>
    <property type="gene ID" value="MAPG_08850"/>
</dbReference>
<reference evidence="3" key="5">
    <citation type="submission" date="2015-06" db="UniProtKB">
        <authorList>
            <consortium name="EnsemblFungi"/>
        </authorList>
    </citation>
    <scope>IDENTIFICATION</scope>
    <source>
        <strain evidence="3">ATCC 64411</strain>
    </source>
</reference>
<reference evidence="2" key="3">
    <citation type="submission" date="2011-03" db="EMBL/GenBank/DDBJ databases">
        <title>Annotation of Magnaporthe poae ATCC 64411.</title>
        <authorList>
            <person name="Ma L.-J."/>
            <person name="Dead R."/>
            <person name="Young S.K."/>
            <person name="Zeng Q."/>
            <person name="Gargeya S."/>
            <person name="Fitzgerald M."/>
            <person name="Haas B."/>
            <person name="Abouelleil A."/>
            <person name="Alvarado L."/>
            <person name="Arachchi H.M."/>
            <person name="Berlin A."/>
            <person name="Brown A."/>
            <person name="Chapman S.B."/>
            <person name="Chen Z."/>
            <person name="Dunbar C."/>
            <person name="Freedman E."/>
            <person name="Gearin G."/>
            <person name="Gellesch M."/>
            <person name="Goldberg J."/>
            <person name="Griggs A."/>
            <person name="Gujja S."/>
            <person name="Heiman D."/>
            <person name="Howarth C."/>
            <person name="Larson L."/>
            <person name="Lui A."/>
            <person name="MacDonald P.J.P."/>
            <person name="Mehta T."/>
            <person name="Montmayeur A."/>
            <person name="Murphy C."/>
            <person name="Neiman D."/>
            <person name="Pearson M."/>
            <person name="Priest M."/>
            <person name="Roberts A."/>
            <person name="Saif S."/>
            <person name="Shea T."/>
            <person name="Shenoy N."/>
            <person name="Sisk P."/>
            <person name="Stolte C."/>
            <person name="Sykes S."/>
            <person name="Yandava C."/>
            <person name="Wortman J."/>
            <person name="Nusbaum C."/>
            <person name="Birren B."/>
        </authorList>
    </citation>
    <scope>NUCLEOTIDE SEQUENCE</scope>
    <source>
        <strain evidence="2">ATCC 64411</strain>
    </source>
</reference>
<organism evidence="3 4">
    <name type="scientific">Magnaporthiopsis poae (strain ATCC 64411 / 73-15)</name>
    <name type="common">Kentucky bluegrass fungus</name>
    <name type="synonym">Magnaporthe poae</name>
    <dbReference type="NCBI Taxonomy" id="644358"/>
    <lineage>
        <taxon>Eukaryota</taxon>
        <taxon>Fungi</taxon>
        <taxon>Dikarya</taxon>
        <taxon>Ascomycota</taxon>
        <taxon>Pezizomycotina</taxon>
        <taxon>Sordariomycetes</taxon>
        <taxon>Sordariomycetidae</taxon>
        <taxon>Magnaporthales</taxon>
        <taxon>Magnaporthaceae</taxon>
        <taxon>Magnaporthiopsis</taxon>
    </lineage>
</organism>
<keyword evidence="1" id="KW-0472">Membrane</keyword>
<evidence type="ECO:0000313" key="3">
    <source>
        <dbReference type="EnsemblFungi" id="MAPG_08850T0"/>
    </source>
</evidence>
<dbReference type="AlphaFoldDB" id="A0A0C4E8F0"/>
<gene>
    <name evidence="2" type="ORF">MAPG_08850</name>
</gene>
<dbReference type="OrthoDB" id="4773695at2759"/>
<reference evidence="4" key="2">
    <citation type="submission" date="2010-05" db="EMBL/GenBank/DDBJ databases">
        <title>The genome sequence of Magnaporthe poae strain ATCC 64411.</title>
        <authorList>
            <person name="Ma L.-J."/>
            <person name="Dead R."/>
            <person name="Young S."/>
            <person name="Zeng Q."/>
            <person name="Koehrsen M."/>
            <person name="Alvarado L."/>
            <person name="Berlin A."/>
            <person name="Chapman S.B."/>
            <person name="Chen Z."/>
            <person name="Freedman E."/>
            <person name="Gellesch M."/>
            <person name="Goldberg J."/>
            <person name="Griggs A."/>
            <person name="Gujja S."/>
            <person name="Heilman E.R."/>
            <person name="Heiman D."/>
            <person name="Hepburn T."/>
            <person name="Howarth C."/>
            <person name="Jen D."/>
            <person name="Larson L."/>
            <person name="Mehta T."/>
            <person name="Neiman D."/>
            <person name="Pearson M."/>
            <person name="Roberts A."/>
            <person name="Saif S."/>
            <person name="Shea T."/>
            <person name="Shenoy N."/>
            <person name="Sisk P."/>
            <person name="Stolte C."/>
            <person name="Sykes S."/>
            <person name="Walk T."/>
            <person name="White J."/>
            <person name="Yandava C."/>
            <person name="Haas B."/>
            <person name="Nusbaum C."/>
            <person name="Birren B."/>
        </authorList>
    </citation>
    <scope>NUCLEOTIDE SEQUENCE [LARGE SCALE GENOMIC DNA]</scope>
    <source>
        <strain evidence="4">ATCC 64411 / 73-15</strain>
    </source>
</reference>
<evidence type="ECO:0000313" key="2">
    <source>
        <dbReference type="EMBL" id="KLU89881.1"/>
    </source>
</evidence>
<keyword evidence="4" id="KW-1185">Reference proteome</keyword>
<keyword evidence="1" id="KW-1133">Transmembrane helix</keyword>
<feature type="transmembrane region" description="Helical" evidence="1">
    <location>
        <begin position="104"/>
        <end position="122"/>
    </location>
</feature>
<dbReference type="eggNOG" id="ENOG502R6MY">
    <property type="taxonomic scope" value="Eukaryota"/>
</dbReference>
<sequence>MAVPRPPGFAFLATRFNWNDDDIEQQRNVENNIQTRLLRGHDLNSRLPLRQRNNGFIRIPASICHRIWRTIWDLMRASIISFVLLLLAFGWLFWDLHNDKLNPFLLVAIVLLIVLVQVTPGLSRKHRNVKV</sequence>
<dbReference type="EMBL" id="GL876973">
    <property type="protein sequence ID" value="KLU89881.1"/>
    <property type="molecule type" value="Genomic_DNA"/>
</dbReference>
<reference evidence="2" key="1">
    <citation type="submission" date="2010-05" db="EMBL/GenBank/DDBJ databases">
        <title>The Genome Sequence of Magnaporthe poae strain ATCC 64411.</title>
        <authorList>
            <consortium name="The Broad Institute Genome Sequencing Platform"/>
            <consortium name="Broad Institute Genome Sequencing Center for Infectious Disease"/>
            <person name="Ma L.-J."/>
            <person name="Dead R."/>
            <person name="Young S."/>
            <person name="Zeng Q."/>
            <person name="Koehrsen M."/>
            <person name="Alvarado L."/>
            <person name="Berlin A."/>
            <person name="Chapman S.B."/>
            <person name="Chen Z."/>
            <person name="Freedman E."/>
            <person name="Gellesch M."/>
            <person name="Goldberg J."/>
            <person name="Griggs A."/>
            <person name="Gujja S."/>
            <person name="Heilman E.R."/>
            <person name="Heiman D."/>
            <person name="Hepburn T."/>
            <person name="Howarth C."/>
            <person name="Jen D."/>
            <person name="Larson L."/>
            <person name="Mehta T."/>
            <person name="Neiman D."/>
            <person name="Pearson M."/>
            <person name="Roberts A."/>
            <person name="Saif S."/>
            <person name="Shea T."/>
            <person name="Shenoy N."/>
            <person name="Sisk P."/>
            <person name="Stolte C."/>
            <person name="Sykes S."/>
            <person name="Walk T."/>
            <person name="White J."/>
            <person name="Yandava C."/>
            <person name="Haas B."/>
            <person name="Nusbaum C."/>
            <person name="Birren B."/>
        </authorList>
    </citation>
    <scope>NUCLEOTIDE SEQUENCE</scope>
    <source>
        <strain evidence="2">ATCC 64411</strain>
    </source>
</reference>
<protein>
    <submittedName>
        <fullName evidence="2 3">Uncharacterized protein</fullName>
    </submittedName>
</protein>